<gene>
    <name evidence="2" type="ORF">Ga0074812_103296</name>
</gene>
<protein>
    <submittedName>
        <fullName evidence="2">N-terminal half of MaoC dehydratase</fullName>
    </submittedName>
</protein>
<dbReference type="RefSeq" id="WP_091272651.1">
    <property type="nucleotide sequence ID" value="NZ_FAOZ01000003.1"/>
</dbReference>
<evidence type="ECO:0000313" key="2">
    <source>
        <dbReference type="EMBL" id="CUU54806.1"/>
    </source>
</evidence>
<dbReference type="Proteomes" id="UP000198802">
    <property type="component" value="Unassembled WGS sequence"/>
</dbReference>
<feature type="domain" description="FAS1-like dehydratase" evidence="1">
    <location>
        <begin position="7"/>
        <end position="153"/>
    </location>
</feature>
<sequence length="162" mass="17306">MSTTDVTGRALRSATVVVERGQVAAFATAVTDTSPVYQRPDVAAEAGFAGIPAPPTFTFAARLLAAYEELSPEQPPGAVDLTELIGELRAGGGLILHAEQEFTYHAPVLVGAVLTLTGVVEDVQVKTGRDDRRRTFVRVRSEFRDEAGALVVTEVMTLLHRS</sequence>
<dbReference type="EMBL" id="FAOZ01000003">
    <property type="protein sequence ID" value="CUU54806.1"/>
    <property type="molecule type" value="Genomic_DNA"/>
</dbReference>
<keyword evidence="3" id="KW-1185">Reference proteome</keyword>
<dbReference type="CDD" id="cd03441">
    <property type="entry name" value="R_hydratase_like"/>
    <property type="match status" value="1"/>
</dbReference>
<dbReference type="Gene3D" id="3.10.129.10">
    <property type="entry name" value="Hotdog Thioesterase"/>
    <property type="match status" value="1"/>
</dbReference>
<evidence type="ECO:0000259" key="1">
    <source>
        <dbReference type="Pfam" id="PF13452"/>
    </source>
</evidence>
<dbReference type="InterPro" id="IPR039569">
    <property type="entry name" value="FAS1-like_DH_region"/>
</dbReference>
<dbReference type="Pfam" id="PF13452">
    <property type="entry name" value="FAS1_DH_region"/>
    <property type="match status" value="1"/>
</dbReference>
<dbReference type="AlphaFoldDB" id="A0A0S4QJY2"/>
<dbReference type="InterPro" id="IPR029069">
    <property type="entry name" value="HotDog_dom_sf"/>
</dbReference>
<organism evidence="2 3">
    <name type="scientific">Parafrankia irregularis</name>
    <dbReference type="NCBI Taxonomy" id="795642"/>
    <lineage>
        <taxon>Bacteria</taxon>
        <taxon>Bacillati</taxon>
        <taxon>Actinomycetota</taxon>
        <taxon>Actinomycetes</taxon>
        <taxon>Frankiales</taxon>
        <taxon>Frankiaceae</taxon>
        <taxon>Parafrankia</taxon>
    </lineage>
</organism>
<evidence type="ECO:0000313" key="3">
    <source>
        <dbReference type="Proteomes" id="UP000198802"/>
    </source>
</evidence>
<dbReference type="SUPFAM" id="SSF54637">
    <property type="entry name" value="Thioesterase/thiol ester dehydrase-isomerase"/>
    <property type="match status" value="1"/>
</dbReference>
<proteinExistence type="predicted"/>
<accession>A0A0S4QJY2</accession>
<reference evidence="3" key="1">
    <citation type="submission" date="2015-11" db="EMBL/GenBank/DDBJ databases">
        <authorList>
            <person name="Varghese N."/>
        </authorList>
    </citation>
    <scope>NUCLEOTIDE SEQUENCE [LARGE SCALE GENOMIC DNA]</scope>
    <source>
        <strain evidence="3">DSM 45899</strain>
    </source>
</reference>
<name>A0A0S4QJY2_9ACTN</name>